<dbReference type="InterPro" id="IPR007271">
    <property type="entry name" value="Nuc_sug_transpt"/>
</dbReference>
<reference evidence="8" key="1">
    <citation type="submission" date="2020-05" db="EMBL/GenBank/DDBJ databases">
        <title>Phylogenomic resolution of chytrid fungi.</title>
        <authorList>
            <person name="Stajich J.E."/>
            <person name="Amses K."/>
            <person name="Simmons R."/>
            <person name="Seto K."/>
            <person name="Myers J."/>
            <person name="Bonds A."/>
            <person name="Quandt C.A."/>
            <person name="Barry K."/>
            <person name="Liu P."/>
            <person name="Grigoriev I."/>
            <person name="Longcore J.E."/>
            <person name="James T.Y."/>
        </authorList>
    </citation>
    <scope>NUCLEOTIDE SEQUENCE</scope>
    <source>
        <strain evidence="8">JEL0318</strain>
    </source>
</reference>
<feature type="transmembrane region" description="Helical" evidence="7">
    <location>
        <begin position="234"/>
        <end position="250"/>
    </location>
</feature>
<evidence type="ECO:0000256" key="4">
    <source>
        <dbReference type="ARBA" id="ARBA00022989"/>
    </source>
</evidence>
<dbReference type="InterPro" id="IPR007577">
    <property type="entry name" value="GlycoTrfase_DXD_sugar-bd_CS"/>
</dbReference>
<dbReference type="Pfam" id="PF04142">
    <property type="entry name" value="Nuc_sug_transp"/>
    <property type="match status" value="1"/>
</dbReference>
<accession>A0AAD5S6Y3</accession>
<feature type="transmembrane region" description="Helical" evidence="7">
    <location>
        <begin position="171"/>
        <end position="190"/>
    </location>
</feature>
<dbReference type="PANTHER" id="PTHR10231">
    <property type="entry name" value="NUCLEOTIDE-SUGAR TRANSMEMBRANE TRANSPORTER"/>
    <property type="match status" value="1"/>
</dbReference>
<feature type="transmembrane region" description="Helical" evidence="7">
    <location>
        <begin position="202"/>
        <end position="222"/>
    </location>
</feature>
<comment type="caution">
    <text evidence="8">The sequence shown here is derived from an EMBL/GenBank/DDBJ whole genome shotgun (WGS) entry which is preliminary data.</text>
</comment>
<evidence type="ECO:0000256" key="3">
    <source>
        <dbReference type="ARBA" id="ARBA00022692"/>
    </source>
</evidence>
<sequence>MMLRTPSSPTTSTYPIIALSILHPLLSYTAINKTTFNAPLIILLSEWLKLSASLIFRYREPASKTSHQPLLNHKIGDFAKYAVPAAINVLNLTLFFKALDYTSPVLLVLALLMKLPFTAILHNFFVRRQRSKAAWASLVLLFIGILISQTTDEYMSQYVWWKKGSVLVDPWKGFGYGVLIAFLSSVSSLYRDMVLAKDETASFWTSVVFTNLWETAFAIGALQWTRSVLGKQDAGIISVVIVLTALRGFWMSVNRSRECRASAAAVTVLCIAFVQIAFMSDLRMTTISSHSVLGCGLAVIGCWAHEHYRAESDTGFERLPDAESTRSRSPSPSSSRTDNKGRNCIPTCYKIFGLLVLVAVLAVIGEATIYKPPSGKTPQRLVEVGPGISSTFGSIIPNDLQHLEQQPYEERIAVDVHRYFTPNGIKPAVWGAHPPKNDGCIYEYMKKKKITANTEKALHWDQTLAHSGCPVYPSMAMLTHIYWSGPWRRFLLVGIDSWLATQPLSDGHKLIYWFTVDPGTEIRKRYHSWTDAGVLEFRLFNPVEEAKGTCLSQKKEWMDPVWQQQQGIKSVTMSDLIRTVILAKYGGIWQDTDNIVLRDLTPLIRTGPLVPQIIDDGLYYNDNILIHGPTSSGISDKVLGTACSISYDRNEWQYEQWVRPANWDWLYNDGLYRACRHATKCGVQGYPIGFMDGWCWGDHGNGVQGCNEEFGMDGPFPDLVGSWVWHGRLNQINETCFDFERFEEGREVKTAGAVVWKVIKG</sequence>
<dbReference type="SUPFAM" id="SSF103481">
    <property type="entry name" value="Multidrug resistance efflux transporter EmrE"/>
    <property type="match status" value="1"/>
</dbReference>
<evidence type="ECO:0000256" key="6">
    <source>
        <dbReference type="SAM" id="MobiDB-lite"/>
    </source>
</evidence>
<dbReference type="EMBL" id="JADGJD010001145">
    <property type="protein sequence ID" value="KAJ3046540.1"/>
    <property type="molecule type" value="Genomic_DNA"/>
</dbReference>
<feature type="transmembrane region" description="Helical" evidence="7">
    <location>
        <begin position="351"/>
        <end position="370"/>
    </location>
</feature>
<keyword evidence="5 7" id="KW-0472">Membrane</keyword>
<feature type="transmembrane region" description="Helical" evidence="7">
    <location>
        <begin position="12"/>
        <end position="31"/>
    </location>
</feature>
<proteinExistence type="inferred from homology"/>
<dbReference type="GO" id="GO:0000139">
    <property type="term" value="C:Golgi membrane"/>
    <property type="evidence" value="ECO:0007669"/>
    <property type="project" value="InterPro"/>
</dbReference>
<evidence type="ECO:0000256" key="1">
    <source>
        <dbReference type="ARBA" id="ARBA00004141"/>
    </source>
</evidence>
<feature type="compositionally biased region" description="Low complexity" evidence="6">
    <location>
        <begin position="327"/>
        <end position="336"/>
    </location>
</feature>
<evidence type="ECO:0000313" key="9">
    <source>
        <dbReference type="Proteomes" id="UP001212841"/>
    </source>
</evidence>
<evidence type="ECO:0000256" key="2">
    <source>
        <dbReference type="ARBA" id="ARBA00009003"/>
    </source>
</evidence>
<evidence type="ECO:0000256" key="7">
    <source>
        <dbReference type="SAM" id="Phobius"/>
    </source>
</evidence>
<dbReference type="Pfam" id="PF04488">
    <property type="entry name" value="Gly_transf_sug"/>
    <property type="match status" value="1"/>
</dbReference>
<evidence type="ECO:0000256" key="5">
    <source>
        <dbReference type="ARBA" id="ARBA00023136"/>
    </source>
</evidence>
<comment type="subcellular location">
    <subcellularLocation>
        <location evidence="1">Membrane</location>
        <topology evidence="1">Multi-pass membrane protein</topology>
    </subcellularLocation>
</comment>
<dbReference type="Gene3D" id="3.90.550.20">
    <property type="match status" value="1"/>
</dbReference>
<dbReference type="AlphaFoldDB" id="A0AAD5S6Y3"/>
<feature type="transmembrane region" description="Helical" evidence="7">
    <location>
        <begin position="286"/>
        <end position="304"/>
    </location>
</feature>
<keyword evidence="9" id="KW-1185">Reference proteome</keyword>
<feature type="region of interest" description="Disordered" evidence="6">
    <location>
        <begin position="315"/>
        <end position="339"/>
    </location>
</feature>
<keyword evidence="4 7" id="KW-1133">Transmembrane helix</keyword>
<dbReference type="InterPro" id="IPR037185">
    <property type="entry name" value="EmrE-like"/>
</dbReference>
<dbReference type="Proteomes" id="UP001212841">
    <property type="component" value="Unassembled WGS sequence"/>
</dbReference>
<dbReference type="SUPFAM" id="SSF53448">
    <property type="entry name" value="Nucleotide-diphospho-sugar transferases"/>
    <property type="match status" value="1"/>
</dbReference>
<feature type="transmembrane region" description="Helical" evidence="7">
    <location>
        <begin position="262"/>
        <end position="280"/>
    </location>
</feature>
<keyword evidence="3 7" id="KW-0812">Transmembrane</keyword>
<dbReference type="GO" id="GO:0015165">
    <property type="term" value="F:pyrimidine nucleotide-sugar transmembrane transporter activity"/>
    <property type="evidence" value="ECO:0007669"/>
    <property type="project" value="InterPro"/>
</dbReference>
<organism evidence="8 9">
    <name type="scientific">Rhizophlyctis rosea</name>
    <dbReference type="NCBI Taxonomy" id="64517"/>
    <lineage>
        <taxon>Eukaryota</taxon>
        <taxon>Fungi</taxon>
        <taxon>Fungi incertae sedis</taxon>
        <taxon>Chytridiomycota</taxon>
        <taxon>Chytridiomycota incertae sedis</taxon>
        <taxon>Chytridiomycetes</taxon>
        <taxon>Rhizophlyctidales</taxon>
        <taxon>Rhizophlyctidaceae</taxon>
        <taxon>Rhizophlyctis</taxon>
    </lineage>
</organism>
<protein>
    <submittedName>
        <fullName evidence="8">Uncharacterized protein</fullName>
    </submittedName>
</protein>
<gene>
    <name evidence="8" type="ORF">HK097_000769</name>
</gene>
<comment type="similarity">
    <text evidence="2">Belongs to the glycosyltransferase 32 family.</text>
</comment>
<feature type="compositionally biased region" description="Basic and acidic residues" evidence="6">
    <location>
        <begin position="315"/>
        <end position="326"/>
    </location>
</feature>
<feature type="transmembrane region" description="Helical" evidence="7">
    <location>
        <begin position="133"/>
        <end position="151"/>
    </location>
</feature>
<feature type="transmembrane region" description="Helical" evidence="7">
    <location>
        <begin position="105"/>
        <end position="126"/>
    </location>
</feature>
<evidence type="ECO:0000313" key="8">
    <source>
        <dbReference type="EMBL" id="KAJ3046540.1"/>
    </source>
</evidence>
<dbReference type="InterPro" id="IPR029044">
    <property type="entry name" value="Nucleotide-diphossugar_trans"/>
</dbReference>
<name>A0AAD5S6Y3_9FUNG</name>
<feature type="non-terminal residue" evidence="8">
    <location>
        <position position="761"/>
    </location>
</feature>